<evidence type="ECO:0000313" key="2">
    <source>
        <dbReference type="Proteomes" id="UP001152592"/>
    </source>
</evidence>
<dbReference type="Pfam" id="PF19086">
    <property type="entry name" value="Terpene_syn_C_2"/>
    <property type="match status" value="1"/>
</dbReference>
<dbReference type="Gene3D" id="1.10.600.10">
    <property type="entry name" value="Farnesyl Diphosphate Synthase"/>
    <property type="match status" value="1"/>
</dbReference>
<dbReference type="Proteomes" id="UP001152592">
    <property type="component" value="Unassembled WGS sequence"/>
</dbReference>
<dbReference type="SUPFAM" id="SSF48576">
    <property type="entry name" value="Terpenoid synthases"/>
    <property type="match status" value="1"/>
</dbReference>
<sequence>MIQQMVRFFTRPPPPRYKDMEEFLLYRHEDAAVPYVLVCTKFALNSSIDLENPHLARYLRLFKDHISIANDLGSWKKEKKAYDAGQVVYLINAADFVEKFFHFGEMAAVAMTQALQLQIEVEIDAEVQRLVGEGSVTAEEWRFVDATVHVMSGNVFVSTVMSRYGGEAFALG</sequence>
<dbReference type="AlphaFoldDB" id="A0A9W4JF72"/>
<dbReference type="OrthoDB" id="4205424at2759"/>
<comment type="caution">
    <text evidence="1">The sequence shown here is derived from an EMBL/GenBank/DDBJ whole genome shotgun (WGS) entry which is preliminary data.</text>
</comment>
<organism evidence="1 2">
    <name type="scientific">Penicillium salamii</name>
    <dbReference type="NCBI Taxonomy" id="1612424"/>
    <lineage>
        <taxon>Eukaryota</taxon>
        <taxon>Fungi</taxon>
        <taxon>Dikarya</taxon>
        <taxon>Ascomycota</taxon>
        <taxon>Pezizomycotina</taxon>
        <taxon>Eurotiomycetes</taxon>
        <taxon>Eurotiomycetidae</taxon>
        <taxon>Eurotiales</taxon>
        <taxon>Aspergillaceae</taxon>
        <taxon>Penicillium</taxon>
    </lineage>
</organism>
<protein>
    <recommendedName>
        <fullName evidence="3">Isoprenoid synthase domain-containing protein</fullName>
    </recommendedName>
</protein>
<name>A0A9W4JF72_9EURO</name>
<proteinExistence type="predicted"/>
<evidence type="ECO:0000313" key="1">
    <source>
        <dbReference type="EMBL" id="CAG8390390.1"/>
    </source>
</evidence>
<dbReference type="EMBL" id="CAJVPD010000244">
    <property type="protein sequence ID" value="CAG8390390.1"/>
    <property type="molecule type" value="Genomic_DNA"/>
</dbReference>
<reference evidence="1" key="1">
    <citation type="submission" date="2021-07" db="EMBL/GenBank/DDBJ databases">
        <authorList>
            <person name="Branca A.L. A."/>
        </authorList>
    </citation>
    <scope>NUCLEOTIDE SEQUENCE</scope>
</reference>
<evidence type="ECO:0008006" key="3">
    <source>
        <dbReference type="Google" id="ProtNLM"/>
    </source>
</evidence>
<accession>A0A9W4JF72</accession>
<gene>
    <name evidence="1" type="ORF">PSALAMII_LOCUS6639</name>
</gene>
<dbReference type="InterPro" id="IPR008949">
    <property type="entry name" value="Isoprenoid_synthase_dom_sf"/>
</dbReference>